<accession>A0A2M4B899</accession>
<feature type="signal peptide" evidence="1">
    <location>
        <begin position="1"/>
        <end position="19"/>
    </location>
</feature>
<organism evidence="2">
    <name type="scientific">Anopheles triannulatus</name>
    <dbReference type="NCBI Taxonomy" id="58253"/>
    <lineage>
        <taxon>Eukaryota</taxon>
        <taxon>Metazoa</taxon>
        <taxon>Ecdysozoa</taxon>
        <taxon>Arthropoda</taxon>
        <taxon>Hexapoda</taxon>
        <taxon>Insecta</taxon>
        <taxon>Pterygota</taxon>
        <taxon>Neoptera</taxon>
        <taxon>Endopterygota</taxon>
        <taxon>Diptera</taxon>
        <taxon>Nematocera</taxon>
        <taxon>Culicoidea</taxon>
        <taxon>Culicidae</taxon>
        <taxon>Anophelinae</taxon>
        <taxon>Anopheles</taxon>
    </lineage>
</organism>
<dbReference type="EMBL" id="GGFK01015737">
    <property type="protein sequence ID" value="MBW49058.1"/>
    <property type="molecule type" value="Transcribed_RNA"/>
</dbReference>
<evidence type="ECO:0000256" key="1">
    <source>
        <dbReference type="SAM" id="SignalP"/>
    </source>
</evidence>
<feature type="chain" id="PRO_5014947665" evidence="1">
    <location>
        <begin position="20"/>
        <end position="83"/>
    </location>
</feature>
<keyword evidence="1" id="KW-0732">Signal</keyword>
<dbReference type="AlphaFoldDB" id="A0A2M4B899"/>
<sequence>MLRLLLLLLLHDILPCLLPSTNPLELSWNMCKRCGSCERSEHDTQHLPPRKTVVTLSLLDTRGEEATYKYPFSVAGEVCLISC</sequence>
<evidence type="ECO:0000313" key="2">
    <source>
        <dbReference type="EMBL" id="MBW49058.1"/>
    </source>
</evidence>
<protein>
    <submittedName>
        <fullName evidence="2">Putative secreted protein</fullName>
    </submittedName>
</protein>
<proteinExistence type="predicted"/>
<name>A0A2M4B899_9DIPT</name>
<reference evidence="2" key="1">
    <citation type="submission" date="2018-01" db="EMBL/GenBank/DDBJ databases">
        <title>An insight into the sialome of Amazonian anophelines.</title>
        <authorList>
            <person name="Ribeiro J.M."/>
            <person name="Scarpassa V."/>
            <person name="Calvo E."/>
        </authorList>
    </citation>
    <scope>NUCLEOTIDE SEQUENCE</scope>
    <source>
        <tissue evidence="2">Salivary glands</tissue>
    </source>
</reference>